<dbReference type="Pfam" id="PF12307">
    <property type="entry name" value="DUF3631"/>
    <property type="match status" value="1"/>
</dbReference>
<dbReference type="InterPro" id="IPR022081">
    <property type="entry name" value="DUF3631"/>
</dbReference>
<dbReference type="EMBL" id="BSRX01000004">
    <property type="protein sequence ID" value="GLW52895.1"/>
    <property type="molecule type" value="Genomic_DNA"/>
</dbReference>
<feature type="region of interest" description="Disordered" evidence="1">
    <location>
        <begin position="1"/>
        <end position="83"/>
    </location>
</feature>
<evidence type="ECO:0000313" key="3">
    <source>
        <dbReference type="EMBL" id="GLW52895.1"/>
    </source>
</evidence>
<evidence type="ECO:0000313" key="4">
    <source>
        <dbReference type="Proteomes" id="UP001165143"/>
    </source>
</evidence>
<dbReference type="Proteomes" id="UP001165143">
    <property type="component" value="Unassembled WGS sequence"/>
</dbReference>
<organism evidence="3 4">
    <name type="scientific">Kitasatospora phosalacinea</name>
    <dbReference type="NCBI Taxonomy" id="2065"/>
    <lineage>
        <taxon>Bacteria</taxon>
        <taxon>Bacillati</taxon>
        <taxon>Actinomycetota</taxon>
        <taxon>Actinomycetes</taxon>
        <taxon>Kitasatosporales</taxon>
        <taxon>Streptomycetaceae</taxon>
        <taxon>Kitasatospora</taxon>
    </lineage>
</organism>
<reference evidence="3" key="1">
    <citation type="submission" date="2023-02" db="EMBL/GenBank/DDBJ databases">
        <title>Kitasatospora phosalacinea NBRC 14362.</title>
        <authorList>
            <person name="Ichikawa N."/>
            <person name="Sato H."/>
            <person name="Tonouchi N."/>
        </authorList>
    </citation>
    <scope>NUCLEOTIDE SEQUENCE</scope>
    <source>
        <strain evidence="3">NBRC 14362</strain>
    </source>
</reference>
<evidence type="ECO:0000259" key="2">
    <source>
        <dbReference type="Pfam" id="PF12307"/>
    </source>
</evidence>
<comment type="caution">
    <text evidence="3">The sequence shown here is derived from an EMBL/GenBank/DDBJ whole genome shotgun (WGS) entry which is preliminary data.</text>
</comment>
<feature type="domain" description="DUF3631" evidence="2">
    <location>
        <begin position="252"/>
        <end position="435"/>
    </location>
</feature>
<dbReference type="AlphaFoldDB" id="A0A9W6PBS7"/>
<protein>
    <recommendedName>
        <fullName evidence="2">DUF3631 domain-containing protein</fullName>
    </recommendedName>
</protein>
<proteinExistence type="predicted"/>
<name>A0A9W6PBS7_9ACTN</name>
<gene>
    <name evidence="3" type="ORF">Kpho01_09060</name>
</gene>
<accession>A0A9W6PBS7</accession>
<feature type="compositionally biased region" description="Polar residues" evidence="1">
    <location>
        <begin position="17"/>
        <end position="26"/>
    </location>
</feature>
<feature type="compositionally biased region" description="Polar residues" evidence="1">
    <location>
        <begin position="66"/>
        <end position="77"/>
    </location>
</feature>
<evidence type="ECO:0000256" key="1">
    <source>
        <dbReference type="SAM" id="MobiDB-lite"/>
    </source>
</evidence>
<sequence>MPPERCGGSPPHRSLESPITPTSNLPNLPVPAASWPPVAQPGHPGVHVSDQPLSESIAGEEPVTVGSETSSLPSSTAVPDMPESPGAVLLTELHTHIRRYAVLPSAEALDAVTLWAAATHLQAVWHHAPRLAIVAPARRCGKSRLLDVLVETVHDPLITVNTSAAAIYRTISDRPRTLLVDEVDTIFGNPRTAEKYEDIRGLLNAGHQRNRPVTRAVGNDHQAREFETFAMAALAGIGDLPDTIMDRSIVIRMRRRADGEVVAPLRDRRDGVLLRETRAKLSLWAGQVAEQAQVLEPDMPVEDRAADTWEPLIAVADLAGGSWPRRARQACVRMVAAEEVIEEDSCGGARILADIRRIFFAHGDPETLPTTALLASLNDDPEAPWAEHGRGGLTARALSGLLKDYQISSANIRLPDGSQRKGYTFNKFADSWRRYCPKVHPLPPRAPATDA</sequence>